<gene>
    <name evidence="2" type="ORF">LTR84_009205</name>
</gene>
<evidence type="ECO:0000256" key="1">
    <source>
        <dbReference type="SAM" id="MobiDB-lite"/>
    </source>
</evidence>
<dbReference type="AlphaFoldDB" id="A0AAV9MYE9"/>
<keyword evidence="3" id="KW-1185">Reference proteome</keyword>
<evidence type="ECO:0000313" key="3">
    <source>
        <dbReference type="Proteomes" id="UP001358417"/>
    </source>
</evidence>
<accession>A0AAV9MYE9</accession>
<feature type="region of interest" description="Disordered" evidence="1">
    <location>
        <begin position="33"/>
        <end position="85"/>
    </location>
</feature>
<dbReference type="GeneID" id="89977366"/>
<dbReference type="Proteomes" id="UP001358417">
    <property type="component" value="Unassembled WGS sequence"/>
</dbReference>
<evidence type="ECO:0000313" key="2">
    <source>
        <dbReference type="EMBL" id="KAK5045587.1"/>
    </source>
</evidence>
<organism evidence="2 3">
    <name type="scientific">Exophiala bonariae</name>
    <dbReference type="NCBI Taxonomy" id="1690606"/>
    <lineage>
        <taxon>Eukaryota</taxon>
        <taxon>Fungi</taxon>
        <taxon>Dikarya</taxon>
        <taxon>Ascomycota</taxon>
        <taxon>Pezizomycotina</taxon>
        <taxon>Eurotiomycetes</taxon>
        <taxon>Chaetothyriomycetidae</taxon>
        <taxon>Chaetothyriales</taxon>
        <taxon>Herpotrichiellaceae</taxon>
        <taxon>Exophiala</taxon>
    </lineage>
</organism>
<feature type="compositionally biased region" description="Low complexity" evidence="1">
    <location>
        <begin position="53"/>
        <end position="63"/>
    </location>
</feature>
<sequence>MDNTQPWLQPFPETGYNPMSSHSVSSYFIRPSKVVKPSSRNNSPRSLKRRKTTTSAPTSTRTKSFVDQLPSTSQQWTVPDVTRSRPVSWHPNSMEDFYNASYGTGTMVDGQCLSTFGFSTTNVNGLITPISHPVINEPQIQELITPLDEYSMGASTYMCNNNFVDNQSWMVLNQQKCNPYTLNDLYQVDSILPTWQLSQAPVQPPHTVHTAPSSPTCLPLHVDTLSLDTTDLDEKSHSEELVGMGLYDSPADVQSTSLLFGGMSSVSRRGLKLEESFIPEDRPDEDLDEDAETEDDDDEEEEPFEVPRKMDYSSQSIANQMGFLPIQQEPDSLASRYLATLGQLSSAYYPTSHPGYNWI</sequence>
<protein>
    <recommendedName>
        <fullName evidence="4">Ig-like domain-containing protein</fullName>
    </recommendedName>
</protein>
<name>A0AAV9MYE9_9EURO</name>
<dbReference type="RefSeq" id="XP_064701211.1">
    <property type="nucleotide sequence ID" value="XM_064852747.1"/>
</dbReference>
<dbReference type="EMBL" id="JAVRRD010000036">
    <property type="protein sequence ID" value="KAK5045587.1"/>
    <property type="molecule type" value="Genomic_DNA"/>
</dbReference>
<reference evidence="2 3" key="1">
    <citation type="submission" date="2023-08" db="EMBL/GenBank/DDBJ databases">
        <title>Black Yeasts Isolated from many extreme environments.</title>
        <authorList>
            <person name="Coleine C."/>
            <person name="Stajich J.E."/>
            <person name="Selbmann L."/>
        </authorList>
    </citation>
    <scope>NUCLEOTIDE SEQUENCE [LARGE SCALE GENOMIC DNA]</scope>
    <source>
        <strain evidence="2 3">CCFEE 5792</strain>
    </source>
</reference>
<proteinExistence type="predicted"/>
<evidence type="ECO:0008006" key="4">
    <source>
        <dbReference type="Google" id="ProtNLM"/>
    </source>
</evidence>
<comment type="caution">
    <text evidence="2">The sequence shown here is derived from an EMBL/GenBank/DDBJ whole genome shotgun (WGS) entry which is preliminary data.</text>
</comment>
<feature type="region of interest" description="Disordered" evidence="1">
    <location>
        <begin position="278"/>
        <end position="312"/>
    </location>
</feature>
<feature type="compositionally biased region" description="Acidic residues" evidence="1">
    <location>
        <begin position="282"/>
        <end position="304"/>
    </location>
</feature>